<dbReference type="GO" id="GO:0016616">
    <property type="term" value="F:oxidoreductase activity, acting on the CH-OH group of donors, NAD or NADP as acceptor"/>
    <property type="evidence" value="ECO:0007669"/>
    <property type="project" value="TreeGrafter"/>
</dbReference>
<dbReference type="InterPro" id="IPR036291">
    <property type="entry name" value="NAD(P)-bd_dom_sf"/>
</dbReference>
<dbReference type="InterPro" id="IPR002347">
    <property type="entry name" value="SDR_fam"/>
</dbReference>
<dbReference type="Proteomes" id="UP000321805">
    <property type="component" value="Chromosome"/>
</dbReference>
<dbReference type="PRINTS" id="PR00081">
    <property type="entry name" value="GDHRDH"/>
</dbReference>
<dbReference type="OrthoDB" id="7064009at2"/>
<dbReference type="CDD" id="cd05233">
    <property type="entry name" value="SDR_c"/>
    <property type="match status" value="1"/>
</dbReference>
<dbReference type="Gene3D" id="3.40.50.720">
    <property type="entry name" value="NAD(P)-binding Rossmann-like Domain"/>
    <property type="match status" value="1"/>
</dbReference>
<dbReference type="AlphaFoldDB" id="A0A5B8U614"/>
<dbReference type="FunFam" id="3.40.50.720:FF:000084">
    <property type="entry name" value="Short-chain dehydrogenase reductase"/>
    <property type="match status" value="1"/>
</dbReference>
<protein>
    <submittedName>
        <fullName evidence="3">SDR family oxidoreductase</fullName>
    </submittedName>
</protein>
<dbReference type="EMBL" id="CP042430">
    <property type="protein sequence ID" value="QEC48427.1"/>
    <property type="molecule type" value="Genomic_DNA"/>
</dbReference>
<comment type="similarity">
    <text evidence="1">Belongs to the short-chain dehydrogenases/reductases (SDR) family.</text>
</comment>
<dbReference type="RefSeq" id="WP_146919948.1">
    <property type="nucleotide sequence ID" value="NZ_CP042430.1"/>
</dbReference>
<evidence type="ECO:0000256" key="2">
    <source>
        <dbReference type="ARBA" id="ARBA00023002"/>
    </source>
</evidence>
<dbReference type="KEGG" id="bsol:FSW04_13185"/>
<dbReference type="PROSITE" id="PS00061">
    <property type="entry name" value="ADH_SHORT"/>
    <property type="match status" value="1"/>
</dbReference>
<sequence>MRPPARDPQTVVVTGAATGIGRATAVAFARLGCWVLIADRNAARAEETLALVRAAGGDGRVRALDVTDLADLRAAVDEVVAERGRIDVLVNNAGRPMAIRIEDIDEAQFDAVLDVNLKATFFACKYVIEHMLVAGGGAIVNTASDMGLVAGLPNQPAYVASKGAVVLLTKALAVDYAEQDIRVNCVCPCLTDTPMIDDFLATQFPDDAERAKVKAELHAIQPIARMNTPAEVASAIVFLGTPASSGTTGVALPVDGGFVAR</sequence>
<reference evidence="3 4" key="1">
    <citation type="journal article" date="2018" name="J. Microbiol.">
        <title>Baekduia soli gen. nov., sp. nov., a novel bacterium isolated from the soil of Baekdu Mountain and proposal of a novel family name, Baekduiaceae fam. nov.</title>
        <authorList>
            <person name="An D.S."/>
            <person name="Siddiqi M.Z."/>
            <person name="Kim K.H."/>
            <person name="Yu H.S."/>
            <person name="Im W.T."/>
        </authorList>
    </citation>
    <scope>NUCLEOTIDE SEQUENCE [LARGE SCALE GENOMIC DNA]</scope>
    <source>
        <strain evidence="3 4">BR7-21</strain>
    </source>
</reference>
<keyword evidence="2" id="KW-0560">Oxidoreductase</keyword>
<accession>A0A5B8U614</accession>
<dbReference type="PRINTS" id="PR00080">
    <property type="entry name" value="SDRFAMILY"/>
</dbReference>
<gene>
    <name evidence="3" type="ORF">FSW04_13185</name>
</gene>
<name>A0A5B8U614_9ACTN</name>
<evidence type="ECO:0000313" key="3">
    <source>
        <dbReference type="EMBL" id="QEC48427.1"/>
    </source>
</evidence>
<dbReference type="PANTHER" id="PTHR42760:SF124">
    <property type="entry name" value="SHORT-CHAIN DEHYDROGENASE_REDUCTASE"/>
    <property type="match status" value="1"/>
</dbReference>
<dbReference type="SUPFAM" id="SSF51735">
    <property type="entry name" value="NAD(P)-binding Rossmann-fold domains"/>
    <property type="match status" value="1"/>
</dbReference>
<evidence type="ECO:0000256" key="1">
    <source>
        <dbReference type="ARBA" id="ARBA00006484"/>
    </source>
</evidence>
<evidence type="ECO:0000313" key="4">
    <source>
        <dbReference type="Proteomes" id="UP000321805"/>
    </source>
</evidence>
<keyword evidence="4" id="KW-1185">Reference proteome</keyword>
<dbReference type="PANTHER" id="PTHR42760">
    <property type="entry name" value="SHORT-CHAIN DEHYDROGENASES/REDUCTASES FAMILY MEMBER"/>
    <property type="match status" value="1"/>
</dbReference>
<organism evidence="3 4">
    <name type="scientific">Baekduia soli</name>
    <dbReference type="NCBI Taxonomy" id="496014"/>
    <lineage>
        <taxon>Bacteria</taxon>
        <taxon>Bacillati</taxon>
        <taxon>Actinomycetota</taxon>
        <taxon>Thermoleophilia</taxon>
        <taxon>Solirubrobacterales</taxon>
        <taxon>Baekduiaceae</taxon>
        <taxon>Baekduia</taxon>
    </lineage>
</organism>
<dbReference type="InterPro" id="IPR020904">
    <property type="entry name" value="Sc_DH/Rdtase_CS"/>
</dbReference>
<proteinExistence type="inferred from homology"/>
<dbReference type="Pfam" id="PF13561">
    <property type="entry name" value="adh_short_C2"/>
    <property type="match status" value="1"/>
</dbReference>